<dbReference type="EMBL" id="CP042593">
    <property type="protein sequence ID" value="QED49876.1"/>
    <property type="molecule type" value="Genomic_DNA"/>
</dbReference>
<dbReference type="PANTHER" id="PTHR38442:SF1">
    <property type="entry name" value="INNER MEMBRANE PROTEIN"/>
    <property type="match status" value="1"/>
</dbReference>
<organism evidence="2 3">
    <name type="scientific">Cytobacillus dafuensis</name>
    <name type="common">Bacillus dafuensis</name>
    <dbReference type="NCBI Taxonomy" id="1742359"/>
    <lineage>
        <taxon>Bacteria</taxon>
        <taxon>Bacillati</taxon>
        <taxon>Bacillota</taxon>
        <taxon>Bacilli</taxon>
        <taxon>Bacillales</taxon>
        <taxon>Bacillaceae</taxon>
        <taxon>Cytobacillus</taxon>
    </lineage>
</organism>
<keyword evidence="3" id="KW-1185">Reference proteome</keyword>
<dbReference type="GO" id="GO:0005886">
    <property type="term" value="C:plasma membrane"/>
    <property type="evidence" value="ECO:0007669"/>
    <property type="project" value="TreeGrafter"/>
</dbReference>
<dbReference type="Pfam" id="PF04286">
    <property type="entry name" value="DUF445"/>
    <property type="match status" value="1"/>
</dbReference>
<dbReference type="InterPro" id="IPR007383">
    <property type="entry name" value="DUF445"/>
</dbReference>
<dbReference type="Proteomes" id="UP000321555">
    <property type="component" value="Chromosome"/>
</dbReference>
<dbReference type="AlphaFoldDB" id="A0A5B8ZEE9"/>
<keyword evidence="1" id="KW-0472">Membrane</keyword>
<accession>A0A5B8ZEE9</accession>
<keyword evidence="1" id="KW-0812">Transmembrane</keyword>
<dbReference type="RefSeq" id="WP_057772532.1">
    <property type="nucleotide sequence ID" value="NZ_CP042593.1"/>
</dbReference>
<dbReference type="PANTHER" id="PTHR38442">
    <property type="entry name" value="INNER MEMBRANE PROTEIN-RELATED"/>
    <property type="match status" value="1"/>
</dbReference>
<protein>
    <submittedName>
        <fullName evidence="2">DUF445 domain-containing protein</fullName>
    </submittedName>
</protein>
<evidence type="ECO:0000256" key="1">
    <source>
        <dbReference type="SAM" id="Phobius"/>
    </source>
</evidence>
<dbReference type="KEGG" id="bda:FSZ17_22800"/>
<proteinExistence type="predicted"/>
<name>A0A5B8ZEE9_CYTDA</name>
<sequence length="418" mass="48217">MSKQQKKSKYFAGISLGIMGAGFILTIPFQESFIVRLLQGGFEAGLVGGLADWFAVTALFRHPLGIPIPHTALLPKNRDRMTRALISMLENDWLTKESIQEKMKQFHIAEKLIQVAEMELYSDSFKKWISSILHQTINHVNLEKIAPLIEKELKEYILTLDVKKLLQSLVNQALNRNLDEKALDYILVEAEKWIAKEETKMKIGVTAKQLLDNTEADGFLKLALSSFSNFINEEKLGNMLQPFILKRIILLQKEDNPYRQLILSRIQNELESVLDRKELVSELNEWKNTFVNDWSPTDQITVMLKKLQNKLMLLIESEEFIDQYVLTFIRDIIDRMKEAPEKIDSIENWIQKQIFNIINKNHSKIGILVKENLDKLDNETLIDIMENNIGKDLQWIRVNGAICGFLIGIILTIIKAVV</sequence>
<evidence type="ECO:0000313" key="3">
    <source>
        <dbReference type="Proteomes" id="UP000321555"/>
    </source>
</evidence>
<dbReference type="STRING" id="1742359.GCA_001439625_02950"/>
<feature type="transmembrane region" description="Helical" evidence="1">
    <location>
        <begin position="395"/>
        <end position="414"/>
    </location>
</feature>
<feature type="transmembrane region" description="Helical" evidence="1">
    <location>
        <begin position="12"/>
        <end position="29"/>
    </location>
</feature>
<reference evidence="3" key="1">
    <citation type="submission" date="2019-08" db="EMBL/GenBank/DDBJ databases">
        <authorList>
            <person name="Zheng X."/>
        </authorList>
    </citation>
    <scope>NUCLEOTIDE SEQUENCE [LARGE SCALE GENOMIC DNA]</scope>
    <source>
        <strain evidence="3">FJAT-25496</strain>
    </source>
</reference>
<gene>
    <name evidence="2" type="ORF">FSZ17_22800</name>
</gene>
<evidence type="ECO:0000313" key="2">
    <source>
        <dbReference type="EMBL" id="QED49876.1"/>
    </source>
</evidence>
<dbReference type="OrthoDB" id="9769590at2"/>
<keyword evidence="1" id="KW-1133">Transmembrane helix</keyword>